<accession>A0ACA9UKC1</accession>
<keyword evidence="2" id="KW-1185">Reference proteome</keyword>
<reference evidence="1" key="1">
    <citation type="submission" date="2020-04" db="EMBL/GenBank/DDBJ databases">
        <authorList>
            <person name="Broberg M."/>
        </authorList>
    </citation>
    <scope>NUCLEOTIDE SEQUENCE</scope>
</reference>
<reference evidence="1" key="2">
    <citation type="submission" date="2021-10" db="EMBL/GenBank/DDBJ databases">
        <authorList>
            <person name="Piombo E."/>
        </authorList>
    </citation>
    <scope>NUCLEOTIDE SEQUENCE</scope>
</reference>
<organism evidence="1 2">
    <name type="scientific">Clonostachys rosea f. rosea IK726</name>
    <dbReference type="NCBI Taxonomy" id="1349383"/>
    <lineage>
        <taxon>Eukaryota</taxon>
        <taxon>Fungi</taxon>
        <taxon>Dikarya</taxon>
        <taxon>Ascomycota</taxon>
        <taxon>Pezizomycotina</taxon>
        <taxon>Sordariomycetes</taxon>
        <taxon>Hypocreomycetidae</taxon>
        <taxon>Hypocreales</taxon>
        <taxon>Bionectriaceae</taxon>
        <taxon>Clonostachys</taxon>
    </lineage>
</organism>
<dbReference type="EMBL" id="CADEHS020000533">
    <property type="protein sequence ID" value="CAG9953517.1"/>
    <property type="molecule type" value="Genomic_DNA"/>
</dbReference>
<evidence type="ECO:0000313" key="1">
    <source>
        <dbReference type="EMBL" id="CAG9953517.1"/>
    </source>
</evidence>
<sequence>MAPLQFNTSVVNRSKSKYSQTAGLGLRPRIADRTKAKRDRIWATWLNWAKSANIDSDQHWIDLARDNTRAIEMSQAFLNSYYETSKKEVTTLDEPELESRKLVHRINSATTLEDIWAIVTNEANATVMHRQRLLEPGRAWFWNLSYSSREPGSTNKPAYKVVRYLQSIVEMAEELGISTT</sequence>
<protein>
    <submittedName>
        <fullName evidence="1">Uncharacterized protein</fullName>
    </submittedName>
</protein>
<evidence type="ECO:0000313" key="2">
    <source>
        <dbReference type="Proteomes" id="UP000836387"/>
    </source>
</evidence>
<comment type="caution">
    <text evidence="1">The sequence shown here is derived from an EMBL/GenBank/DDBJ whole genome shotgun (WGS) entry which is preliminary data.</text>
</comment>
<gene>
    <name evidence="1" type="ORF">CRV2_00014881</name>
</gene>
<dbReference type="Proteomes" id="UP000836387">
    <property type="component" value="Unassembled WGS sequence"/>
</dbReference>
<proteinExistence type="predicted"/>
<name>A0ACA9UKC1_BIOOC</name>